<protein>
    <recommendedName>
        <fullName evidence="5">Ketoreductase domain-containing protein</fullName>
    </recommendedName>
</protein>
<dbReference type="PRINTS" id="PR00080">
    <property type="entry name" value="SDRFAMILY"/>
</dbReference>
<dbReference type="OrthoDB" id="1274115at2759"/>
<dbReference type="InterPro" id="IPR036291">
    <property type="entry name" value="NAD(P)-bd_dom_sf"/>
</dbReference>
<comment type="similarity">
    <text evidence="1 3">Belongs to the short-chain dehydrogenases/reductases (SDR) family.</text>
</comment>
<dbReference type="PANTHER" id="PTHR43976">
    <property type="entry name" value="SHORT CHAIN DEHYDROGENASE"/>
    <property type="match status" value="1"/>
</dbReference>
<dbReference type="PANTHER" id="PTHR43976:SF16">
    <property type="entry name" value="SHORT-CHAIN DEHYDROGENASE_REDUCTASE FAMILY PROTEIN"/>
    <property type="match status" value="1"/>
</dbReference>
<evidence type="ECO:0000256" key="2">
    <source>
        <dbReference type="ARBA" id="ARBA00023002"/>
    </source>
</evidence>
<feature type="signal peptide" evidence="4">
    <location>
        <begin position="1"/>
        <end position="20"/>
    </location>
</feature>
<dbReference type="STRING" id="135208.A0A4Z0A6M1"/>
<name>A0A4Z0A6M1_9AGAM</name>
<dbReference type="GO" id="GO:0016491">
    <property type="term" value="F:oxidoreductase activity"/>
    <property type="evidence" value="ECO:0007669"/>
    <property type="project" value="UniProtKB-KW"/>
</dbReference>
<gene>
    <name evidence="6" type="ORF">EWM64_g2004</name>
</gene>
<feature type="chain" id="PRO_5021286548" description="Ketoreductase domain-containing protein" evidence="4">
    <location>
        <begin position="21"/>
        <end position="306"/>
    </location>
</feature>
<proteinExistence type="inferred from homology"/>
<dbReference type="Gene3D" id="3.40.50.720">
    <property type="entry name" value="NAD(P)-binding Rossmann-like Domain"/>
    <property type="match status" value="1"/>
</dbReference>
<reference evidence="6 7" key="1">
    <citation type="submission" date="2019-02" db="EMBL/GenBank/DDBJ databases">
        <title>Genome sequencing of the rare red list fungi Hericium alpestre (H. flagellum).</title>
        <authorList>
            <person name="Buettner E."/>
            <person name="Kellner H."/>
        </authorList>
    </citation>
    <scope>NUCLEOTIDE SEQUENCE [LARGE SCALE GENOMIC DNA]</scope>
    <source>
        <strain evidence="6 7">DSM 108284</strain>
    </source>
</reference>
<dbReference type="InterPro" id="IPR002347">
    <property type="entry name" value="SDR_fam"/>
</dbReference>
<dbReference type="InterPro" id="IPR057326">
    <property type="entry name" value="KR_dom"/>
</dbReference>
<evidence type="ECO:0000259" key="5">
    <source>
        <dbReference type="SMART" id="SM00822"/>
    </source>
</evidence>
<keyword evidence="2" id="KW-0560">Oxidoreductase</keyword>
<accession>A0A4Z0A6M1</accession>
<evidence type="ECO:0000256" key="4">
    <source>
        <dbReference type="SAM" id="SignalP"/>
    </source>
</evidence>
<evidence type="ECO:0000313" key="6">
    <source>
        <dbReference type="EMBL" id="TFY82003.1"/>
    </source>
</evidence>
<feature type="domain" description="Ketoreductase" evidence="5">
    <location>
        <begin position="4"/>
        <end position="172"/>
    </location>
</feature>
<dbReference type="PRINTS" id="PR00081">
    <property type="entry name" value="GDHRDH"/>
</dbReference>
<dbReference type="SUPFAM" id="SSF51735">
    <property type="entry name" value="NAD(P)-binding Rossmann-fold domains"/>
    <property type="match status" value="1"/>
</dbReference>
<evidence type="ECO:0000256" key="1">
    <source>
        <dbReference type="ARBA" id="ARBA00006484"/>
    </source>
</evidence>
<evidence type="ECO:0000256" key="3">
    <source>
        <dbReference type="RuleBase" id="RU000363"/>
    </source>
</evidence>
<evidence type="ECO:0000313" key="7">
    <source>
        <dbReference type="Proteomes" id="UP000298061"/>
    </source>
</evidence>
<dbReference type="Pfam" id="PF00106">
    <property type="entry name" value="adh_short"/>
    <property type="match status" value="1"/>
</dbReference>
<dbReference type="AlphaFoldDB" id="A0A4Z0A6M1"/>
<dbReference type="EMBL" id="SFCI01000152">
    <property type="protein sequence ID" value="TFY82003.1"/>
    <property type="molecule type" value="Genomic_DNA"/>
</dbReference>
<comment type="caution">
    <text evidence="6">The sequence shown here is derived from an EMBL/GenBank/DDBJ whole genome shotgun (WGS) entry which is preliminary data.</text>
</comment>
<dbReference type="InterPro" id="IPR051911">
    <property type="entry name" value="SDR_oxidoreductase"/>
</dbReference>
<keyword evidence="7" id="KW-1185">Reference proteome</keyword>
<organism evidence="6 7">
    <name type="scientific">Hericium alpestre</name>
    <dbReference type="NCBI Taxonomy" id="135208"/>
    <lineage>
        <taxon>Eukaryota</taxon>
        <taxon>Fungi</taxon>
        <taxon>Dikarya</taxon>
        <taxon>Basidiomycota</taxon>
        <taxon>Agaricomycotina</taxon>
        <taxon>Agaricomycetes</taxon>
        <taxon>Russulales</taxon>
        <taxon>Hericiaceae</taxon>
        <taxon>Hericium</taxon>
    </lineage>
</organism>
<dbReference type="SMART" id="SM00822">
    <property type="entry name" value="PKS_KR"/>
    <property type="match status" value="1"/>
</dbReference>
<keyword evidence="4" id="KW-0732">Signal</keyword>
<dbReference type="Proteomes" id="UP000298061">
    <property type="component" value="Unassembled WGS sequence"/>
</dbReference>
<sequence length="306" mass="32207">MASKIWLITGANSGLGLALAQHVLSQGDKVIAAARSASKIPASLKGAHAFTLDPSGPDEEVKAAAVNALTVYGRVDVVVNNAGYSLTGPVEELSMKDIKDSFQTLVCGPVSIIQALLPSMRAQQSGHIVNLSSIAGFAGGPGFGAYNASKAALEKFSEALGPELAPFNIRVTIVEPGFFPTNFLVTAKSTQKATSSVYTRPEQGAGAAENYEPRMLAAKQVGDKNAAAARIYEFVRGTGLAQGLVEGQGGKRDWVRLPLGSDAGTRIRAKLASVGENVDAYEKIWRSTDVPKDKIDEFMQNLAKSQ</sequence>